<reference evidence="1 2" key="1">
    <citation type="submission" date="2016-07" db="EMBL/GenBank/DDBJ databases">
        <title>Draft Genome Sequence of Oceanisphaera psychrotolerans, isolated from coastal sediment samples.</title>
        <authorList>
            <person name="Zhuo S."/>
            <person name="Ruan Z."/>
        </authorList>
    </citation>
    <scope>NUCLEOTIDE SEQUENCE [LARGE SCALE GENOMIC DNA]</scope>
    <source>
        <strain evidence="1 2">LAM-WHM-ZC</strain>
    </source>
</reference>
<protein>
    <submittedName>
        <fullName evidence="1">Uncharacterized protein</fullName>
    </submittedName>
</protein>
<evidence type="ECO:0000313" key="1">
    <source>
        <dbReference type="EMBL" id="OIN13118.1"/>
    </source>
</evidence>
<evidence type="ECO:0000313" key="2">
    <source>
        <dbReference type="Proteomes" id="UP000243073"/>
    </source>
</evidence>
<organism evidence="1 2">
    <name type="scientific">Oceanisphaera psychrotolerans</name>
    <dbReference type="NCBI Taxonomy" id="1414654"/>
    <lineage>
        <taxon>Bacteria</taxon>
        <taxon>Pseudomonadati</taxon>
        <taxon>Pseudomonadota</taxon>
        <taxon>Gammaproteobacteria</taxon>
        <taxon>Aeromonadales</taxon>
        <taxon>Aeromonadaceae</taxon>
        <taxon>Oceanisphaera</taxon>
    </lineage>
</organism>
<accession>A0A1J4QII8</accession>
<name>A0A1J4QII8_9GAMM</name>
<proteinExistence type="predicted"/>
<gene>
    <name evidence="1" type="ORF">BFR47_10645</name>
</gene>
<dbReference type="STRING" id="1414654.BFR47_10645"/>
<keyword evidence="2" id="KW-1185">Reference proteome</keyword>
<sequence length="86" mass="10239">MPQKTRMILKGRLYYPSGCQQFLSEQGERGYWGLAYPDASFEPQQKMGWLTGGRLGDHQDKKQNFHNREGNWYIRVDEEWLDTRGR</sequence>
<dbReference type="EMBL" id="MDKE01000007">
    <property type="protein sequence ID" value="OIN13118.1"/>
    <property type="molecule type" value="Genomic_DNA"/>
</dbReference>
<comment type="caution">
    <text evidence="1">The sequence shown here is derived from an EMBL/GenBank/DDBJ whole genome shotgun (WGS) entry which is preliminary data.</text>
</comment>
<dbReference type="AlphaFoldDB" id="A0A1J4QII8"/>
<dbReference type="Proteomes" id="UP000243073">
    <property type="component" value="Unassembled WGS sequence"/>
</dbReference>